<evidence type="ECO:0000259" key="1">
    <source>
        <dbReference type="Pfam" id="PF22936"/>
    </source>
</evidence>
<proteinExistence type="predicted"/>
<sequence length="112" mass="13134">VDHVKLEFWKLQNKIKRDAKNNKKDKQKVEVDDTSVAEDRGDNFLLVLTSESSHRISEWTLGSRCSYHMCPNKDWFSTYSSVKDRVVLMGNKSLCKISRIETIQIRMQDEII</sequence>
<dbReference type="OrthoDB" id="1736601at2759"/>
<reference evidence="2 3" key="1">
    <citation type="journal article" date="2021" name="Plant Biotechnol. J.">
        <title>Multi-omics assisted identification of the key and species-specific regulatory components of drought-tolerant mechanisms in Gossypium stocksii.</title>
        <authorList>
            <person name="Yu D."/>
            <person name="Ke L."/>
            <person name="Zhang D."/>
            <person name="Wu Y."/>
            <person name="Sun Y."/>
            <person name="Mei J."/>
            <person name="Sun J."/>
            <person name="Sun Y."/>
        </authorList>
    </citation>
    <scope>NUCLEOTIDE SEQUENCE [LARGE SCALE GENOMIC DNA]</scope>
    <source>
        <strain evidence="3">cv. E1</strain>
        <tissue evidence="2">Leaf</tissue>
    </source>
</reference>
<accession>A0A9D3U8M0</accession>
<protein>
    <recommendedName>
        <fullName evidence="1">Retrovirus-related Pol polyprotein from transposon TNT 1-94-like beta-barrel domain-containing protein</fullName>
    </recommendedName>
</protein>
<evidence type="ECO:0000313" key="3">
    <source>
        <dbReference type="Proteomes" id="UP000828251"/>
    </source>
</evidence>
<dbReference type="InterPro" id="IPR054722">
    <property type="entry name" value="PolX-like_BBD"/>
</dbReference>
<organism evidence="2 3">
    <name type="scientific">Gossypium stocksii</name>
    <dbReference type="NCBI Taxonomy" id="47602"/>
    <lineage>
        <taxon>Eukaryota</taxon>
        <taxon>Viridiplantae</taxon>
        <taxon>Streptophyta</taxon>
        <taxon>Embryophyta</taxon>
        <taxon>Tracheophyta</taxon>
        <taxon>Spermatophyta</taxon>
        <taxon>Magnoliopsida</taxon>
        <taxon>eudicotyledons</taxon>
        <taxon>Gunneridae</taxon>
        <taxon>Pentapetalae</taxon>
        <taxon>rosids</taxon>
        <taxon>malvids</taxon>
        <taxon>Malvales</taxon>
        <taxon>Malvaceae</taxon>
        <taxon>Malvoideae</taxon>
        <taxon>Gossypium</taxon>
    </lineage>
</organism>
<dbReference type="Pfam" id="PF22936">
    <property type="entry name" value="Pol_BBD"/>
    <property type="match status" value="1"/>
</dbReference>
<gene>
    <name evidence="2" type="ORF">J1N35_044049</name>
</gene>
<dbReference type="EMBL" id="JAIQCV010000013">
    <property type="protein sequence ID" value="KAH1031875.1"/>
    <property type="molecule type" value="Genomic_DNA"/>
</dbReference>
<feature type="non-terminal residue" evidence="2">
    <location>
        <position position="1"/>
    </location>
</feature>
<dbReference type="AlphaFoldDB" id="A0A9D3U8M0"/>
<feature type="domain" description="Retrovirus-related Pol polyprotein from transposon TNT 1-94-like beta-barrel" evidence="1">
    <location>
        <begin position="59"/>
        <end position="110"/>
    </location>
</feature>
<name>A0A9D3U8M0_9ROSI</name>
<comment type="caution">
    <text evidence="2">The sequence shown here is derived from an EMBL/GenBank/DDBJ whole genome shotgun (WGS) entry which is preliminary data.</text>
</comment>
<evidence type="ECO:0000313" key="2">
    <source>
        <dbReference type="EMBL" id="KAH1031875.1"/>
    </source>
</evidence>
<dbReference type="Proteomes" id="UP000828251">
    <property type="component" value="Unassembled WGS sequence"/>
</dbReference>
<keyword evidence="3" id="KW-1185">Reference proteome</keyword>